<dbReference type="OrthoDB" id="10037706at2759"/>
<dbReference type="InParanoid" id="A0A6P7ITK2"/>
<dbReference type="CTD" id="146456"/>
<evidence type="ECO:0000256" key="8">
    <source>
        <dbReference type="RuleBase" id="RU003827"/>
    </source>
</evidence>
<sequence>MLYPSLFVASVFWGSALGGPQTNPYPNMTDQELFWGADQYDFSVVLPAAETECFWHFAHHGEKFYLNFMVQWVAGVSHDRHLSVTVNAPSSLLLNTVDDAKGQINFAAAETGFYQMCLSNFHNRFGTMQVFLSFGVYYDNYQDPSKSKEEEKKKKEEISKDLNNTLSIIKGATHRVENYVFHMFRYYGFNRMRKSADYYLLLSNSQYITWWSMALSLLIITSGYLQLLFLKSLFISKNNTEDEKPRC</sequence>
<feature type="chain" id="PRO_5028295921" evidence="10">
    <location>
        <begin position="19"/>
        <end position="247"/>
    </location>
</feature>
<evidence type="ECO:0000313" key="12">
    <source>
        <dbReference type="Proteomes" id="UP000515145"/>
    </source>
</evidence>
<dbReference type="FunCoup" id="A0A6P7ITK2">
    <property type="interactions" value="1123"/>
</dbReference>
<dbReference type="PANTHER" id="PTHR22811">
    <property type="entry name" value="TRANSMEMBRANE EMP24 DOMAIN-CONTAINING PROTEIN"/>
    <property type="match status" value="1"/>
</dbReference>
<keyword evidence="3 8" id="KW-0812">Transmembrane</keyword>
<comment type="subcellular location">
    <subcellularLocation>
        <location evidence="1">Endoplasmic reticulum membrane</location>
        <topology evidence="1">Single-pass type I membrane protein</topology>
    </subcellularLocation>
    <subcellularLocation>
        <location evidence="8">Membrane</location>
        <topology evidence="8">Single-pass type I membrane protein</topology>
    </subcellularLocation>
</comment>
<evidence type="ECO:0000256" key="3">
    <source>
        <dbReference type="ARBA" id="ARBA00022692"/>
    </source>
</evidence>
<evidence type="ECO:0000256" key="7">
    <source>
        <dbReference type="ARBA" id="ARBA00023136"/>
    </source>
</evidence>
<evidence type="ECO:0000259" key="11">
    <source>
        <dbReference type="PROSITE" id="PS50866"/>
    </source>
</evidence>
<dbReference type="AlphaFoldDB" id="A0A6P7ITK2"/>
<dbReference type="GO" id="GO:0005789">
    <property type="term" value="C:endoplasmic reticulum membrane"/>
    <property type="evidence" value="ECO:0007669"/>
    <property type="project" value="UniProtKB-SubCell"/>
</dbReference>
<dbReference type="InterPro" id="IPR009038">
    <property type="entry name" value="GOLD_dom"/>
</dbReference>
<protein>
    <submittedName>
        <fullName evidence="13">Transmembrane emp24 domain-containing protein 6</fullName>
    </submittedName>
</protein>
<reference evidence="13" key="1">
    <citation type="submission" date="2025-08" db="UniProtKB">
        <authorList>
            <consortium name="RefSeq"/>
        </authorList>
    </citation>
    <scope>IDENTIFICATION</scope>
</reference>
<keyword evidence="4 10" id="KW-0732">Signal</keyword>
<name>A0A6P7ITK2_9TELE</name>
<dbReference type="InterPro" id="IPR015720">
    <property type="entry name" value="Emp24-like"/>
</dbReference>
<feature type="signal peptide" evidence="10">
    <location>
        <begin position="1"/>
        <end position="18"/>
    </location>
</feature>
<keyword evidence="7 9" id="KW-0472">Membrane</keyword>
<dbReference type="Pfam" id="PF01105">
    <property type="entry name" value="EMP24_GP25L"/>
    <property type="match status" value="1"/>
</dbReference>
<dbReference type="SMART" id="SM01190">
    <property type="entry name" value="EMP24_GP25L"/>
    <property type="match status" value="1"/>
</dbReference>
<keyword evidence="5" id="KW-0256">Endoplasmic reticulum</keyword>
<evidence type="ECO:0000256" key="5">
    <source>
        <dbReference type="ARBA" id="ARBA00022824"/>
    </source>
</evidence>
<dbReference type="PROSITE" id="PS50866">
    <property type="entry name" value="GOLD"/>
    <property type="match status" value="1"/>
</dbReference>
<dbReference type="GeneID" id="114437723"/>
<feature type="transmembrane region" description="Helical" evidence="9">
    <location>
        <begin position="210"/>
        <end position="230"/>
    </location>
</feature>
<evidence type="ECO:0000313" key="13">
    <source>
        <dbReference type="RefSeq" id="XP_028264384.1"/>
    </source>
</evidence>
<evidence type="ECO:0000256" key="9">
    <source>
        <dbReference type="SAM" id="Phobius"/>
    </source>
</evidence>
<evidence type="ECO:0000256" key="1">
    <source>
        <dbReference type="ARBA" id="ARBA00004115"/>
    </source>
</evidence>
<dbReference type="Proteomes" id="UP000515145">
    <property type="component" value="Chromosome 6"/>
</dbReference>
<evidence type="ECO:0000256" key="4">
    <source>
        <dbReference type="ARBA" id="ARBA00022729"/>
    </source>
</evidence>
<dbReference type="RefSeq" id="XP_028264384.1">
    <property type="nucleotide sequence ID" value="XM_028408583.1"/>
</dbReference>
<proteinExistence type="inferred from homology"/>
<keyword evidence="12" id="KW-1185">Reference proteome</keyword>
<gene>
    <name evidence="13" type="primary">tmed6</name>
</gene>
<keyword evidence="6 9" id="KW-1133">Transmembrane helix</keyword>
<organism evidence="12 13">
    <name type="scientific">Parambassis ranga</name>
    <name type="common">Indian glassy fish</name>
    <dbReference type="NCBI Taxonomy" id="210632"/>
    <lineage>
        <taxon>Eukaryota</taxon>
        <taxon>Metazoa</taxon>
        <taxon>Chordata</taxon>
        <taxon>Craniata</taxon>
        <taxon>Vertebrata</taxon>
        <taxon>Euteleostomi</taxon>
        <taxon>Actinopterygii</taxon>
        <taxon>Neopterygii</taxon>
        <taxon>Teleostei</taxon>
        <taxon>Neoteleostei</taxon>
        <taxon>Acanthomorphata</taxon>
        <taxon>Ovalentaria</taxon>
        <taxon>Ambassidae</taxon>
        <taxon>Parambassis</taxon>
    </lineage>
</organism>
<comment type="similarity">
    <text evidence="2 8">Belongs to the EMP24/GP25L family.</text>
</comment>
<accession>A0A6P7ITK2</accession>
<evidence type="ECO:0000256" key="10">
    <source>
        <dbReference type="SAM" id="SignalP"/>
    </source>
</evidence>
<evidence type="ECO:0000256" key="6">
    <source>
        <dbReference type="ARBA" id="ARBA00022989"/>
    </source>
</evidence>
<feature type="domain" description="GOLD" evidence="11">
    <location>
        <begin position="51"/>
        <end position="136"/>
    </location>
</feature>
<evidence type="ECO:0000256" key="2">
    <source>
        <dbReference type="ARBA" id="ARBA00007104"/>
    </source>
</evidence>